<dbReference type="Pfam" id="PF00440">
    <property type="entry name" value="TetR_N"/>
    <property type="match status" value="1"/>
</dbReference>
<feature type="domain" description="HTH tetR-type" evidence="3">
    <location>
        <begin position="25"/>
        <end position="85"/>
    </location>
</feature>
<dbReference type="InterPro" id="IPR001647">
    <property type="entry name" value="HTH_TetR"/>
</dbReference>
<dbReference type="Proteomes" id="UP000267536">
    <property type="component" value="Unassembled WGS sequence"/>
</dbReference>
<dbReference type="RefSeq" id="WP_123931434.1">
    <property type="nucleotide sequence ID" value="NZ_JBPSDP010000011.1"/>
</dbReference>
<dbReference type="OrthoDB" id="1669699at2"/>
<gene>
    <name evidence="4" type="ORF">EF294_14940</name>
</gene>
<dbReference type="PANTHER" id="PTHR30055:SF237">
    <property type="entry name" value="TRANSCRIPTIONAL REPRESSOR MCE3R"/>
    <property type="match status" value="1"/>
</dbReference>
<keyword evidence="1 2" id="KW-0238">DNA-binding</keyword>
<organism evidence="4 5">
    <name type="scientific">Gordonia oryzae</name>
    <dbReference type="NCBI Taxonomy" id="2487349"/>
    <lineage>
        <taxon>Bacteria</taxon>
        <taxon>Bacillati</taxon>
        <taxon>Actinomycetota</taxon>
        <taxon>Actinomycetes</taxon>
        <taxon>Mycobacteriales</taxon>
        <taxon>Gordoniaceae</taxon>
        <taxon>Gordonia</taxon>
    </lineage>
</organism>
<accession>A0A3N4GZR5</accession>
<dbReference type="PROSITE" id="PS50977">
    <property type="entry name" value="HTH_TETR_2"/>
    <property type="match status" value="1"/>
</dbReference>
<dbReference type="PRINTS" id="PR00455">
    <property type="entry name" value="HTHTETR"/>
</dbReference>
<dbReference type="PANTHER" id="PTHR30055">
    <property type="entry name" value="HTH-TYPE TRANSCRIPTIONAL REGULATOR RUTR"/>
    <property type="match status" value="1"/>
</dbReference>
<comment type="caution">
    <text evidence="4">The sequence shown here is derived from an EMBL/GenBank/DDBJ whole genome shotgun (WGS) entry which is preliminary data.</text>
</comment>
<sequence>MVESPPVRARAAASAPVGDWRHYPPLELPRILDAALSQIVEHGYDATSVRTIAGEVGVTVPALYYHYDNKQSILVALLDHAMRTVSSHIDAALVEAGDDPVRRLSGVVEATALYMANHPDLAFLDSERRSLTPENGAWYREHRDAIDVQLRDAIDDGCSAGVFATPVPDSARLAILSMCQGIASWYRVDGPKTPAEVAAEYVRIALAAVECTAMEFDEVGYDASVLTRDG</sequence>
<dbReference type="EMBL" id="RKMH01000011">
    <property type="protein sequence ID" value="RPA58484.1"/>
    <property type="molecule type" value="Genomic_DNA"/>
</dbReference>
<dbReference type="InterPro" id="IPR036271">
    <property type="entry name" value="Tet_transcr_reg_TetR-rel_C_sf"/>
</dbReference>
<dbReference type="GO" id="GO:0003700">
    <property type="term" value="F:DNA-binding transcription factor activity"/>
    <property type="evidence" value="ECO:0007669"/>
    <property type="project" value="TreeGrafter"/>
</dbReference>
<dbReference type="Pfam" id="PF17932">
    <property type="entry name" value="TetR_C_24"/>
    <property type="match status" value="1"/>
</dbReference>
<dbReference type="SUPFAM" id="SSF48498">
    <property type="entry name" value="Tetracyclin repressor-like, C-terminal domain"/>
    <property type="match status" value="1"/>
</dbReference>
<name>A0A3N4GZR5_9ACTN</name>
<protein>
    <submittedName>
        <fullName evidence="4">TetR/AcrR family transcriptional regulator</fullName>
    </submittedName>
</protein>
<dbReference type="InterPro" id="IPR009057">
    <property type="entry name" value="Homeodomain-like_sf"/>
</dbReference>
<dbReference type="GO" id="GO:0000976">
    <property type="term" value="F:transcription cis-regulatory region binding"/>
    <property type="evidence" value="ECO:0007669"/>
    <property type="project" value="TreeGrafter"/>
</dbReference>
<dbReference type="Gene3D" id="1.10.357.10">
    <property type="entry name" value="Tetracycline Repressor, domain 2"/>
    <property type="match status" value="1"/>
</dbReference>
<proteinExistence type="predicted"/>
<dbReference type="InterPro" id="IPR041490">
    <property type="entry name" value="KstR2_TetR_C"/>
</dbReference>
<evidence type="ECO:0000256" key="1">
    <source>
        <dbReference type="ARBA" id="ARBA00023125"/>
    </source>
</evidence>
<dbReference type="SUPFAM" id="SSF46689">
    <property type="entry name" value="Homeodomain-like"/>
    <property type="match status" value="1"/>
</dbReference>
<reference evidence="4 5" key="1">
    <citation type="submission" date="2018-11" db="EMBL/GenBank/DDBJ databases">
        <title>Draft genome sequence of Gordonia sp. RS15-1S isolated from rice stems.</title>
        <authorList>
            <person name="Muangham S."/>
        </authorList>
    </citation>
    <scope>NUCLEOTIDE SEQUENCE [LARGE SCALE GENOMIC DNA]</scope>
    <source>
        <strain evidence="4 5">RS15-1S</strain>
    </source>
</reference>
<keyword evidence="5" id="KW-1185">Reference proteome</keyword>
<dbReference type="InterPro" id="IPR050109">
    <property type="entry name" value="HTH-type_TetR-like_transc_reg"/>
</dbReference>
<feature type="DNA-binding region" description="H-T-H motif" evidence="2">
    <location>
        <begin position="48"/>
        <end position="67"/>
    </location>
</feature>
<evidence type="ECO:0000313" key="4">
    <source>
        <dbReference type="EMBL" id="RPA58484.1"/>
    </source>
</evidence>
<evidence type="ECO:0000259" key="3">
    <source>
        <dbReference type="PROSITE" id="PS50977"/>
    </source>
</evidence>
<dbReference type="AlphaFoldDB" id="A0A3N4GZR5"/>
<evidence type="ECO:0000313" key="5">
    <source>
        <dbReference type="Proteomes" id="UP000267536"/>
    </source>
</evidence>
<evidence type="ECO:0000256" key="2">
    <source>
        <dbReference type="PROSITE-ProRule" id="PRU00335"/>
    </source>
</evidence>